<dbReference type="GO" id="GO:0005886">
    <property type="term" value="C:plasma membrane"/>
    <property type="evidence" value="ECO:0007669"/>
    <property type="project" value="TreeGrafter"/>
</dbReference>
<organism evidence="6 7">
    <name type="scientific">Protopolystoma xenopodis</name>
    <dbReference type="NCBI Taxonomy" id="117903"/>
    <lineage>
        <taxon>Eukaryota</taxon>
        <taxon>Metazoa</taxon>
        <taxon>Spiralia</taxon>
        <taxon>Lophotrochozoa</taxon>
        <taxon>Platyhelminthes</taxon>
        <taxon>Monogenea</taxon>
        <taxon>Polyopisthocotylea</taxon>
        <taxon>Polystomatidea</taxon>
        <taxon>Polystomatidae</taxon>
        <taxon>Protopolystoma</taxon>
    </lineage>
</organism>
<sequence>MYMPYSVQGPKLLLVDDGFKAMSLPSQHLTVIFNTFVLMTLFNEINSRKIHDQRNVFSGIISNWIFIVIWLGTFALQIAIIQFGSYAFHTQPLELDHWLWCLFFGVGELVWGQVSSVRLLLEGLYFYSLDFRSDLYD</sequence>
<dbReference type="Pfam" id="PF00689">
    <property type="entry name" value="Cation_ATPase_C"/>
    <property type="match status" value="1"/>
</dbReference>
<dbReference type="InterPro" id="IPR006068">
    <property type="entry name" value="ATPase_P-typ_cation-transptr_C"/>
</dbReference>
<evidence type="ECO:0000313" key="6">
    <source>
        <dbReference type="EMBL" id="VEL09652.1"/>
    </source>
</evidence>
<dbReference type="SUPFAM" id="SSF81665">
    <property type="entry name" value="Calcium ATPase, transmembrane domain M"/>
    <property type="match status" value="1"/>
</dbReference>
<dbReference type="EMBL" id="CAAALY010006879">
    <property type="protein sequence ID" value="VEL09652.1"/>
    <property type="molecule type" value="Genomic_DNA"/>
</dbReference>
<comment type="caution">
    <text evidence="6">The sequence shown here is derived from an EMBL/GenBank/DDBJ whole genome shotgun (WGS) entry which is preliminary data.</text>
</comment>
<dbReference type="AlphaFoldDB" id="A0A3S5A879"/>
<dbReference type="PANTHER" id="PTHR24093:SF369">
    <property type="entry name" value="CALCIUM-TRANSPORTING ATPASE"/>
    <property type="match status" value="1"/>
</dbReference>
<dbReference type="PANTHER" id="PTHR24093">
    <property type="entry name" value="CATION TRANSPORTING ATPASE"/>
    <property type="match status" value="1"/>
</dbReference>
<evidence type="ECO:0000256" key="4">
    <source>
        <dbReference type="SAM" id="Phobius"/>
    </source>
</evidence>
<dbReference type="Gene3D" id="1.20.1110.10">
    <property type="entry name" value="Calcium-transporting ATPase, transmembrane domain"/>
    <property type="match status" value="1"/>
</dbReference>
<dbReference type="GO" id="GO:0005388">
    <property type="term" value="F:P-type calcium transporter activity"/>
    <property type="evidence" value="ECO:0007669"/>
    <property type="project" value="TreeGrafter"/>
</dbReference>
<accession>A0A3S5A879</accession>
<evidence type="ECO:0000256" key="3">
    <source>
        <dbReference type="ARBA" id="ARBA00022842"/>
    </source>
</evidence>
<evidence type="ECO:0000256" key="2">
    <source>
        <dbReference type="ARBA" id="ARBA00022723"/>
    </source>
</evidence>
<dbReference type="InterPro" id="IPR023298">
    <property type="entry name" value="ATPase_P-typ_TM_dom_sf"/>
</dbReference>
<dbReference type="GO" id="GO:0012505">
    <property type="term" value="C:endomembrane system"/>
    <property type="evidence" value="ECO:0007669"/>
    <property type="project" value="UniProtKB-SubCell"/>
</dbReference>
<keyword evidence="4" id="KW-1133">Transmembrane helix</keyword>
<keyword evidence="4" id="KW-0812">Transmembrane</keyword>
<gene>
    <name evidence="6" type="ORF">PXEA_LOCUS3092</name>
</gene>
<dbReference type="Proteomes" id="UP000784294">
    <property type="component" value="Unassembled WGS sequence"/>
</dbReference>
<name>A0A3S5A879_9PLAT</name>
<keyword evidence="2" id="KW-0479">Metal-binding</keyword>
<evidence type="ECO:0000259" key="5">
    <source>
        <dbReference type="Pfam" id="PF00689"/>
    </source>
</evidence>
<keyword evidence="3" id="KW-0460">Magnesium</keyword>
<dbReference type="OrthoDB" id="116380at2759"/>
<dbReference type="GO" id="GO:0051480">
    <property type="term" value="P:regulation of cytosolic calcium ion concentration"/>
    <property type="evidence" value="ECO:0007669"/>
    <property type="project" value="TreeGrafter"/>
</dbReference>
<protein>
    <recommendedName>
        <fullName evidence="5">Cation-transporting P-type ATPase C-terminal domain-containing protein</fullName>
    </recommendedName>
</protein>
<proteinExistence type="predicted"/>
<dbReference type="GO" id="GO:0046872">
    <property type="term" value="F:metal ion binding"/>
    <property type="evidence" value="ECO:0007669"/>
    <property type="project" value="UniProtKB-KW"/>
</dbReference>
<comment type="subcellular location">
    <subcellularLocation>
        <location evidence="1">Endomembrane system</location>
        <topology evidence="1">Multi-pass membrane protein</topology>
    </subcellularLocation>
</comment>
<feature type="transmembrane region" description="Helical" evidence="4">
    <location>
        <begin position="64"/>
        <end position="85"/>
    </location>
</feature>
<evidence type="ECO:0000256" key="1">
    <source>
        <dbReference type="ARBA" id="ARBA00004127"/>
    </source>
</evidence>
<reference evidence="6" key="1">
    <citation type="submission" date="2018-11" db="EMBL/GenBank/DDBJ databases">
        <authorList>
            <consortium name="Pathogen Informatics"/>
        </authorList>
    </citation>
    <scope>NUCLEOTIDE SEQUENCE</scope>
</reference>
<keyword evidence="4" id="KW-0472">Membrane</keyword>
<evidence type="ECO:0000313" key="7">
    <source>
        <dbReference type="Proteomes" id="UP000784294"/>
    </source>
</evidence>
<feature type="transmembrane region" description="Helical" evidence="4">
    <location>
        <begin position="24"/>
        <end position="43"/>
    </location>
</feature>
<keyword evidence="7" id="KW-1185">Reference proteome</keyword>
<feature type="domain" description="Cation-transporting P-type ATPase C-terminal" evidence="5">
    <location>
        <begin position="27"/>
        <end position="115"/>
    </location>
</feature>